<evidence type="ECO:0000313" key="3">
    <source>
        <dbReference type="EMBL" id="MFC6281579.1"/>
    </source>
</evidence>
<dbReference type="SUPFAM" id="SSF56954">
    <property type="entry name" value="Outer membrane efflux proteins (OEP)"/>
    <property type="match status" value="1"/>
</dbReference>
<dbReference type="Proteomes" id="UP001596270">
    <property type="component" value="Unassembled WGS sequence"/>
</dbReference>
<keyword evidence="2" id="KW-0449">Lipoprotein</keyword>
<dbReference type="PANTHER" id="PTHR30203">
    <property type="entry name" value="OUTER MEMBRANE CATION EFFLUX PROTEIN"/>
    <property type="match status" value="1"/>
</dbReference>
<protein>
    <submittedName>
        <fullName evidence="3">Efflux transporter outer membrane subunit</fullName>
    </submittedName>
</protein>
<sequence length="510" mass="54261">MRRPDTSGRRYVLAHVLGFGVVLALAGCAATAPPATVPVSAPPQWYAPLPPGTTTPTSSVTPSLPHNGSLTGLSQWWQQQNDPLLVELIEAAQAVSPSVITARSNIEQAQATRASSEAALLPTLDGTGGLSRSQSAPINRTIVAPPTNLAQLGLQTSWELDMFGQNRASLEADKERLQGTEAMWHDARVSVAAEVANQYYSLRACEKLLLIARADARSRAETARLTGLMTRAGFEAPATAALARASSAEGNSRVTQQQAQCEVDVKALVALTAFAEPALRQKLEQAQADVPQQGIAEISSIPAEVLAQRPDVFNAARELTAASFEVGSARAQRYPRLSITGSVTTNRARARAFSQNFDTWSIGPLALTVPLFDGGVSQAHLEAAKTRYEEAAGKYRATVRQAVREVEEALVNLQSTTDRGGDTVVASEGYRASFAGTEARYKAGLASLVELEESRRTLLSAQGAVANLEKERRSAWIALYRALGGGWTVSAPPATPMVFDIPASALPSWP</sequence>
<dbReference type="Pfam" id="PF02321">
    <property type="entry name" value="OEP"/>
    <property type="match status" value="2"/>
</dbReference>
<reference evidence="4" key="1">
    <citation type="journal article" date="2019" name="Int. J. Syst. Evol. Microbiol.">
        <title>The Global Catalogue of Microorganisms (GCM) 10K type strain sequencing project: providing services to taxonomists for standard genome sequencing and annotation.</title>
        <authorList>
            <consortium name="The Broad Institute Genomics Platform"/>
            <consortium name="The Broad Institute Genome Sequencing Center for Infectious Disease"/>
            <person name="Wu L."/>
            <person name="Ma J."/>
        </authorList>
    </citation>
    <scope>NUCLEOTIDE SEQUENCE [LARGE SCALE GENOMIC DNA]</scope>
    <source>
        <strain evidence="4">CCUG 39402</strain>
    </source>
</reference>
<dbReference type="Gene3D" id="2.20.200.10">
    <property type="entry name" value="Outer membrane efflux proteins (OEP)"/>
    <property type="match status" value="1"/>
</dbReference>
<keyword evidence="2" id="KW-0812">Transmembrane</keyword>
<organism evidence="3 4">
    <name type="scientific">Polaromonas aquatica</name>
    <dbReference type="NCBI Taxonomy" id="332657"/>
    <lineage>
        <taxon>Bacteria</taxon>
        <taxon>Pseudomonadati</taxon>
        <taxon>Pseudomonadota</taxon>
        <taxon>Betaproteobacteria</taxon>
        <taxon>Burkholderiales</taxon>
        <taxon>Comamonadaceae</taxon>
        <taxon>Polaromonas</taxon>
    </lineage>
</organism>
<evidence type="ECO:0000313" key="4">
    <source>
        <dbReference type="Proteomes" id="UP001596270"/>
    </source>
</evidence>
<gene>
    <name evidence="3" type="ORF">ACFQND_10080</name>
</gene>
<keyword evidence="2" id="KW-0472">Membrane</keyword>
<name>A0ABW1TXA6_9BURK</name>
<keyword evidence="2" id="KW-0564">Palmitate</keyword>
<comment type="caution">
    <text evidence="3">The sequence shown here is derived from an EMBL/GenBank/DDBJ whole genome shotgun (WGS) entry which is preliminary data.</text>
</comment>
<dbReference type="Gene3D" id="1.20.1600.10">
    <property type="entry name" value="Outer membrane efflux proteins (OEP)"/>
    <property type="match status" value="1"/>
</dbReference>
<proteinExistence type="inferred from homology"/>
<comment type="similarity">
    <text evidence="1 2">Belongs to the outer membrane factor (OMF) (TC 1.B.17) family.</text>
</comment>
<accession>A0ABW1TXA6</accession>
<dbReference type="InterPro" id="IPR010131">
    <property type="entry name" value="MdtP/NodT-like"/>
</dbReference>
<keyword evidence="4" id="KW-1185">Reference proteome</keyword>
<dbReference type="NCBIfam" id="TIGR01845">
    <property type="entry name" value="outer_NodT"/>
    <property type="match status" value="1"/>
</dbReference>
<keyword evidence="2" id="KW-1134">Transmembrane beta strand</keyword>
<dbReference type="PANTHER" id="PTHR30203:SF29">
    <property type="entry name" value="PROTEIN CYAE"/>
    <property type="match status" value="1"/>
</dbReference>
<dbReference type="EMBL" id="JBHSRS010000018">
    <property type="protein sequence ID" value="MFC6281579.1"/>
    <property type="molecule type" value="Genomic_DNA"/>
</dbReference>
<comment type="subcellular location">
    <subcellularLocation>
        <location evidence="2">Cell membrane</location>
        <topology evidence="2">Lipid-anchor</topology>
    </subcellularLocation>
</comment>
<dbReference type="InterPro" id="IPR003423">
    <property type="entry name" value="OMP_efflux"/>
</dbReference>
<dbReference type="PROSITE" id="PS51257">
    <property type="entry name" value="PROKAR_LIPOPROTEIN"/>
    <property type="match status" value="1"/>
</dbReference>
<dbReference type="RefSeq" id="WP_371437195.1">
    <property type="nucleotide sequence ID" value="NZ_JBHSRS010000018.1"/>
</dbReference>
<evidence type="ECO:0000256" key="2">
    <source>
        <dbReference type="RuleBase" id="RU362097"/>
    </source>
</evidence>
<evidence type="ECO:0000256" key="1">
    <source>
        <dbReference type="ARBA" id="ARBA00007613"/>
    </source>
</evidence>